<gene>
    <name evidence="11" type="ORF">ACFO0G_10755</name>
</gene>
<organism evidence="11 12">
    <name type="scientific">Arthrobacter sedimenti</name>
    <dbReference type="NCBI Taxonomy" id="2694931"/>
    <lineage>
        <taxon>Bacteria</taxon>
        <taxon>Bacillati</taxon>
        <taxon>Actinomycetota</taxon>
        <taxon>Actinomycetes</taxon>
        <taxon>Micrococcales</taxon>
        <taxon>Micrococcaceae</taxon>
        <taxon>Arthrobacter</taxon>
    </lineage>
</organism>
<dbReference type="PROSITE" id="PS01219">
    <property type="entry name" value="AMMONIUM_TRANSP"/>
    <property type="match status" value="1"/>
</dbReference>
<evidence type="ECO:0000256" key="4">
    <source>
        <dbReference type="ARBA" id="ARBA00022692"/>
    </source>
</evidence>
<dbReference type="RefSeq" id="WP_286399270.1">
    <property type="nucleotide sequence ID" value="NZ_JBHSDQ010000004.1"/>
</dbReference>
<feature type="transmembrane region" description="Helical" evidence="9">
    <location>
        <begin position="198"/>
        <end position="216"/>
    </location>
</feature>
<sequence>MEITAQHVWLMISAAMVLLMTPGLGLFYGGMTRAKAALNMIMMSFISAGIVGVVWVLWGYSMTTGNGFLGLFGNPFTSFGLQNLMGSPDLLKAGYSATFAIITVALISGAIADRAKFSAWALFVPVWITVIYCPLAYMIWGGGLMSAGGAVTRIFGQVIDFAGGAVVEISSGTAALVLAVIVGQRHGFAKDPNHRPHNIPFIMLGAAILWFGWFGFNGGAATSVEQAGLIWINTLVAPSAAMLSWLVTEKIRHGHPTSLGAASGVVAGLVAITPSCANISPVAAIGLGLVAGAACCVFVDLKYRFGLDDSLDVVGVHLGAGLIGTLSLGFIALPVDGKGGGLFYGGGAQQLIAQTAAVVITLLLSGIGTAVIAGIINKSVGFRVSQEAETAGVDLSEHAETAYAFGEMGSGFSSLGHMLGHHAAAPAVVPADRRAKEDSFA</sequence>
<keyword evidence="6 9" id="KW-0472">Membrane</keyword>
<dbReference type="EMBL" id="JBHSDQ010000004">
    <property type="protein sequence ID" value="MFC4396567.1"/>
    <property type="molecule type" value="Genomic_DNA"/>
</dbReference>
<dbReference type="NCBIfam" id="TIGR00836">
    <property type="entry name" value="amt"/>
    <property type="match status" value="1"/>
</dbReference>
<evidence type="ECO:0000256" key="8">
    <source>
        <dbReference type="ARBA" id="ARBA00050025"/>
    </source>
</evidence>
<comment type="subcellular location">
    <subcellularLocation>
        <location evidence="9">Cell membrane</location>
        <topology evidence="9">Multi-pass membrane protein</topology>
    </subcellularLocation>
    <subcellularLocation>
        <location evidence="1">Membrane</location>
        <topology evidence="1">Multi-pass membrane protein</topology>
    </subcellularLocation>
</comment>
<evidence type="ECO:0000259" key="10">
    <source>
        <dbReference type="Pfam" id="PF00909"/>
    </source>
</evidence>
<dbReference type="InterPro" id="IPR029020">
    <property type="entry name" value="Ammonium/urea_transptr"/>
</dbReference>
<comment type="similarity">
    <text evidence="2 9">Belongs to the ammonia transporter channel (TC 1.A.11.2) family.</text>
</comment>
<feature type="transmembrane region" description="Helical" evidence="9">
    <location>
        <begin position="6"/>
        <end position="28"/>
    </location>
</feature>
<evidence type="ECO:0000256" key="1">
    <source>
        <dbReference type="ARBA" id="ARBA00004141"/>
    </source>
</evidence>
<dbReference type="InterPro" id="IPR002229">
    <property type="entry name" value="RhesusRHD"/>
</dbReference>
<feature type="transmembrane region" description="Helical" evidence="9">
    <location>
        <begin position="313"/>
        <end position="332"/>
    </location>
</feature>
<dbReference type="Gene3D" id="1.10.3430.10">
    <property type="entry name" value="Ammonium transporter AmtB like domains"/>
    <property type="match status" value="1"/>
</dbReference>
<evidence type="ECO:0000256" key="5">
    <source>
        <dbReference type="ARBA" id="ARBA00022989"/>
    </source>
</evidence>
<dbReference type="Pfam" id="PF00909">
    <property type="entry name" value="Ammonium_transp"/>
    <property type="match status" value="1"/>
</dbReference>
<keyword evidence="3 9" id="KW-0813">Transport</keyword>
<dbReference type="Proteomes" id="UP001595778">
    <property type="component" value="Unassembled WGS sequence"/>
</dbReference>
<evidence type="ECO:0000256" key="6">
    <source>
        <dbReference type="ARBA" id="ARBA00023136"/>
    </source>
</evidence>
<feature type="transmembrane region" description="Helical" evidence="9">
    <location>
        <begin position="93"/>
        <end position="112"/>
    </location>
</feature>
<feature type="transmembrane region" description="Helical" evidence="9">
    <location>
        <begin position="161"/>
        <end position="182"/>
    </location>
</feature>
<accession>A0ABV8WJX6</accession>
<reference evidence="12" key="1">
    <citation type="journal article" date="2019" name="Int. J. Syst. Evol. Microbiol.">
        <title>The Global Catalogue of Microorganisms (GCM) 10K type strain sequencing project: providing services to taxonomists for standard genome sequencing and annotation.</title>
        <authorList>
            <consortium name="The Broad Institute Genomics Platform"/>
            <consortium name="The Broad Institute Genome Sequencing Center for Infectious Disease"/>
            <person name="Wu L."/>
            <person name="Ma J."/>
        </authorList>
    </citation>
    <scope>NUCLEOTIDE SEQUENCE [LARGE SCALE GENOMIC DNA]</scope>
    <source>
        <strain evidence="12">PJ61</strain>
    </source>
</reference>
<keyword evidence="12" id="KW-1185">Reference proteome</keyword>
<feature type="transmembrane region" description="Helical" evidence="9">
    <location>
        <begin position="119"/>
        <end position="141"/>
    </location>
</feature>
<feature type="transmembrane region" description="Helical" evidence="9">
    <location>
        <begin position="352"/>
        <end position="376"/>
    </location>
</feature>
<feature type="transmembrane region" description="Helical" evidence="9">
    <location>
        <begin position="228"/>
        <end position="247"/>
    </location>
</feature>
<feature type="transmembrane region" description="Helical" evidence="9">
    <location>
        <begin position="40"/>
        <end position="60"/>
    </location>
</feature>
<feature type="transmembrane region" description="Helical" evidence="9">
    <location>
        <begin position="283"/>
        <end position="301"/>
    </location>
</feature>
<keyword evidence="7 9" id="KW-0924">Ammonia transport</keyword>
<name>A0ABV8WJX6_9MICC</name>
<evidence type="ECO:0000256" key="2">
    <source>
        <dbReference type="ARBA" id="ARBA00005887"/>
    </source>
</evidence>
<dbReference type="SUPFAM" id="SSF111352">
    <property type="entry name" value="Ammonium transporter"/>
    <property type="match status" value="1"/>
</dbReference>
<feature type="domain" description="Ammonium transporter AmtB-like" evidence="10">
    <location>
        <begin position="8"/>
        <end position="403"/>
    </location>
</feature>
<keyword evidence="5 9" id="KW-1133">Transmembrane helix</keyword>
<dbReference type="PANTHER" id="PTHR43029">
    <property type="entry name" value="AMMONIUM TRANSPORTER MEP2"/>
    <property type="match status" value="1"/>
</dbReference>
<dbReference type="InterPro" id="IPR018047">
    <property type="entry name" value="Ammonium_transpt_CS"/>
</dbReference>
<protein>
    <recommendedName>
        <fullName evidence="8 9">Ammonium transporter</fullName>
    </recommendedName>
</protein>
<feature type="transmembrane region" description="Helical" evidence="9">
    <location>
        <begin position="259"/>
        <end position="277"/>
    </location>
</feature>
<keyword evidence="4 9" id="KW-0812">Transmembrane</keyword>
<evidence type="ECO:0000313" key="11">
    <source>
        <dbReference type="EMBL" id="MFC4396567.1"/>
    </source>
</evidence>
<dbReference type="InterPro" id="IPR001905">
    <property type="entry name" value="Ammonium_transpt"/>
</dbReference>
<proteinExistence type="inferred from homology"/>
<evidence type="ECO:0000256" key="3">
    <source>
        <dbReference type="ARBA" id="ARBA00022448"/>
    </source>
</evidence>
<evidence type="ECO:0000256" key="9">
    <source>
        <dbReference type="RuleBase" id="RU362002"/>
    </source>
</evidence>
<dbReference type="PANTHER" id="PTHR43029:SF10">
    <property type="entry name" value="AMMONIUM TRANSPORTER MEP2"/>
    <property type="match status" value="1"/>
</dbReference>
<dbReference type="PRINTS" id="PR00342">
    <property type="entry name" value="RHESUSRHD"/>
</dbReference>
<dbReference type="InterPro" id="IPR024041">
    <property type="entry name" value="NH4_transpt_AmtB-like_dom"/>
</dbReference>
<comment type="caution">
    <text evidence="11">The sequence shown here is derived from an EMBL/GenBank/DDBJ whole genome shotgun (WGS) entry which is preliminary data.</text>
</comment>
<evidence type="ECO:0000313" key="12">
    <source>
        <dbReference type="Proteomes" id="UP001595778"/>
    </source>
</evidence>
<evidence type="ECO:0000256" key="7">
    <source>
        <dbReference type="ARBA" id="ARBA00023177"/>
    </source>
</evidence>